<feature type="domain" description="ABC transmembrane type-1" evidence="10">
    <location>
        <begin position="248"/>
        <end position="458"/>
    </location>
</feature>
<dbReference type="AlphaFoldDB" id="A0A853G062"/>
<dbReference type="GO" id="GO:0015833">
    <property type="term" value="P:peptide transport"/>
    <property type="evidence" value="ECO:0007669"/>
    <property type="project" value="UniProtKB-KW"/>
</dbReference>
<comment type="similarity">
    <text evidence="9">Belongs to the binding-protein-dependent transport system permease family.</text>
</comment>
<feature type="transmembrane region" description="Helical" evidence="9">
    <location>
        <begin position="288"/>
        <end position="309"/>
    </location>
</feature>
<dbReference type="EMBL" id="JACCEM010000002">
    <property type="protein sequence ID" value="NYT48450.1"/>
    <property type="molecule type" value="Genomic_DNA"/>
</dbReference>
<dbReference type="PANTHER" id="PTHR43386">
    <property type="entry name" value="OLIGOPEPTIDE TRANSPORT SYSTEM PERMEASE PROTEIN APPC"/>
    <property type="match status" value="1"/>
</dbReference>
<feature type="transmembrane region" description="Helical" evidence="9">
    <location>
        <begin position="6"/>
        <end position="25"/>
    </location>
</feature>
<feature type="transmembrane region" description="Helical" evidence="9">
    <location>
        <begin position="383"/>
        <end position="410"/>
    </location>
</feature>
<gene>
    <name evidence="11" type="ORF">H0A72_03910</name>
</gene>
<sequence>MPEFVFLWTDLFLFGLLAAVLAYVWRVRRSASLRQTWKSIARTPSAMCAAVLLCFFVLVALLDSVHYRPLLPPMPGAAVAQAQGPVYSPVLRSALDDLLALTQFSQRENTYSAPLALRQFSKETILVDGEPVRDFPRLKHAGRSLADESDRPADILARSLKGGAAGAGLALAAALLLTAFQRPGRAGWGEAARAWWTGRTEMPWRPMWLTFSLLAVLACVALSVGGDYHVLGTDRTGNDVLRQCLKSIRTAMVIGSLTTVAMLPPALIFGIAAGYFKGWVDDAIQYVYTTLTSIPGVLLIAACVLMMQVFIDNNPDLFSTVAARADLRLFMLCLILGLTGWAGLCRLLRAETLKLRELEYVQAAQAFGVGHWRIMRRHLLPNVMHIVLITLVLEFSGLVLYEAVLSYLGIGVDPSTPSFGTMIDAARLEMSRDPMIWWNLLGAFVFLLALVLSANIFADAVQNAFDPRSRRFRPVNLMKRTAAAQAAGAGKESGS</sequence>
<proteinExistence type="inferred from homology"/>
<dbReference type="Proteomes" id="UP000559809">
    <property type="component" value="Unassembled WGS sequence"/>
</dbReference>
<dbReference type="GO" id="GO:0005886">
    <property type="term" value="C:plasma membrane"/>
    <property type="evidence" value="ECO:0007669"/>
    <property type="project" value="UniProtKB-SubCell"/>
</dbReference>
<feature type="transmembrane region" description="Helical" evidence="9">
    <location>
        <begin position="251"/>
        <end position="276"/>
    </location>
</feature>
<evidence type="ECO:0000256" key="6">
    <source>
        <dbReference type="ARBA" id="ARBA00022927"/>
    </source>
</evidence>
<dbReference type="GO" id="GO:0015031">
    <property type="term" value="P:protein transport"/>
    <property type="evidence" value="ECO:0007669"/>
    <property type="project" value="UniProtKB-KW"/>
</dbReference>
<organism evidence="11 12">
    <name type="scientific">Parapusillimonas granuli</name>
    <dbReference type="NCBI Taxonomy" id="380911"/>
    <lineage>
        <taxon>Bacteria</taxon>
        <taxon>Pseudomonadati</taxon>
        <taxon>Pseudomonadota</taxon>
        <taxon>Betaproteobacteria</taxon>
        <taxon>Burkholderiales</taxon>
        <taxon>Alcaligenaceae</taxon>
        <taxon>Parapusillimonas</taxon>
    </lineage>
</organism>
<evidence type="ECO:0000256" key="4">
    <source>
        <dbReference type="ARBA" id="ARBA00022692"/>
    </source>
</evidence>
<keyword evidence="8 9" id="KW-0472">Membrane</keyword>
<dbReference type="GO" id="GO:0055085">
    <property type="term" value="P:transmembrane transport"/>
    <property type="evidence" value="ECO:0007669"/>
    <property type="project" value="InterPro"/>
</dbReference>
<dbReference type="PANTHER" id="PTHR43386:SF24">
    <property type="entry name" value="OLIGOPEPTIDE TRANSPORT SYSTEM PERMEASE PROTEIN AMID"/>
    <property type="match status" value="1"/>
</dbReference>
<dbReference type="SUPFAM" id="SSF161098">
    <property type="entry name" value="MetI-like"/>
    <property type="match status" value="1"/>
</dbReference>
<evidence type="ECO:0000256" key="5">
    <source>
        <dbReference type="ARBA" id="ARBA00022856"/>
    </source>
</evidence>
<evidence type="ECO:0000256" key="3">
    <source>
        <dbReference type="ARBA" id="ARBA00022475"/>
    </source>
</evidence>
<accession>A0A853G062</accession>
<evidence type="ECO:0000313" key="11">
    <source>
        <dbReference type="EMBL" id="NYT48450.1"/>
    </source>
</evidence>
<keyword evidence="5" id="KW-0571">Peptide transport</keyword>
<evidence type="ECO:0000256" key="1">
    <source>
        <dbReference type="ARBA" id="ARBA00004651"/>
    </source>
</evidence>
<dbReference type="Pfam" id="PF00528">
    <property type="entry name" value="BPD_transp_1"/>
    <property type="match status" value="1"/>
</dbReference>
<evidence type="ECO:0000256" key="8">
    <source>
        <dbReference type="ARBA" id="ARBA00023136"/>
    </source>
</evidence>
<dbReference type="RefSeq" id="WP_180153759.1">
    <property type="nucleotide sequence ID" value="NZ_JACCEM010000002.1"/>
</dbReference>
<dbReference type="PROSITE" id="PS50928">
    <property type="entry name" value="ABC_TM1"/>
    <property type="match status" value="1"/>
</dbReference>
<comment type="subcellular location">
    <subcellularLocation>
        <location evidence="1 9">Cell membrane</location>
        <topology evidence="1 9">Multi-pass membrane protein</topology>
    </subcellularLocation>
</comment>
<dbReference type="Gene3D" id="1.10.3720.10">
    <property type="entry name" value="MetI-like"/>
    <property type="match status" value="1"/>
</dbReference>
<feature type="transmembrane region" description="Helical" evidence="9">
    <location>
        <begin position="46"/>
        <end position="67"/>
    </location>
</feature>
<keyword evidence="7 9" id="KW-1133">Transmembrane helix</keyword>
<feature type="transmembrane region" description="Helical" evidence="9">
    <location>
        <begin position="162"/>
        <end position="180"/>
    </location>
</feature>
<evidence type="ECO:0000256" key="9">
    <source>
        <dbReference type="RuleBase" id="RU363032"/>
    </source>
</evidence>
<evidence type="ECO:0000256" key="2">
    <source>
        <dbReference type="ARBA" id="ARBA00022448"/>
    </source>
</evidence>
<protein>
    <submittedName>
        <fullName evidence="11">ABC transporter permease</fullName>
    </submittedName>
</protein>
<feature type="transmembrane region" description="Helical" evidence="9">
    <location>
        <begin position="329"/>
        <end position="348"/>
    </location>
</feature>
<dbReference type="InterPro" id="IPR035906">
    <property type="entry name" value="MetI-like_sf"/>
</dbReference>
<evidence type="ECO:0000313" key="12">
    <source>
        <dbReference type="Proteomes" id="UP000559809"/>
    </source>
</evidence>
<feature type="transmembrane region" description="Helical" evidence="9">
    <location>
        <begin position="436"/>
        <end position="461"/>
    </location>
</feature>
<reference evidence="11 12" key="1">
    <citation type="submission" date="2020-07" db="EMBL/GenBank/DDBJ databases">
        <title>Taxonomic revisions and descriptions of new bacterial species based on genomic comparisons in the high-G+C-content subgroup of the family Alcaligenaceae.</title>
        <authorList>
            <person name="Szabo A."/>
            <person name="Felfoldi T."/>
        </authorList>
    </citation>
    <scope>NUCLEOTIDE SEQUENCE [LARGE SCALE GENOMIC DNA]</scope>
    <source>
        <strain evidence="11 12">LMG 24012</strain>
    </source>
</reference>
<evidence type="ECO:0000259" key="10">
    <source>
        <dbReference type="PROSITE" id="PS50928"/>
    </source>
</evidence>
<dbReference type="InterPro" id="IPR050366">
    <property type="entry name" value="BP-dependent_transpt_permease"/>
</dbReference>
<dbReference type="CDD" id="cd06261">
    <property type="entry name" value="TM_PBP2"/>
    <property type="match status" value="1"/>
</dbReference>
<keyword evidence="3" id="KW-1003">Cell membrane</keyword>
<evidence type="ECO:0000256" key="7">
    <source>
        <dbReference type="ARBA" id="ARBA00022989"/>
    </source>
</evidence>
<comment type="caution">
    <text evidence="11">The sequence shown here is derived from an EMBL/GenBank/DDBJ whole genome shotgun (WGS) entry which is preliminary data.</text>
</comment>
<dbReference type="InterPro" id="IPR000515">
    <property type="entry name" value="MetI-like"/>
</dbReference>
<keyword evidence="6" id="KW-0653">Protein transport</keyword>
<keyword evidence="12" id="KW-1185">Reference proteome</keyword>
<feature type="transmembrane region" description="Helical" evidence="9">
    <location>
        <begin position="208"/>
        <end position="231"/>
    </location>
</feature>
<name>A0A853G062_9BURK</name>
<keyword evidence="2 9" id="KW-0813">Transport</keyword>
<keyword evidence="4 9" id="KW-0812">Transmembrane</keyword>